<dbReference type="Pfam" id="PF00703">
    <property type="entry name" value="Glyco_hydro_2"/>
    <property type="match status" value="1"/>
</dbReference>
<dbReference type="PRINTS" id="PR00132">
    <property type="entry name" value="GLHYDRLASE2"/>
</dbReference>
<feature type="compositionally biased region" description="Polar residues" evidence="11">
    <location>
        <begin position="737"/>
        <end position="755"/>
    </location>
</feature>
<dbReference type="Gene3D" id="2.70.98.10">
    <property type="match status" value="1"/>
</dbReference>
<dbReference type="InterPro" id="IPR006102">
    <property type="entry name" value="Ig-like_GH2"/>
</dbReference>
<dbReference type="InterPro" id="IPR017853">
    <property type="entry name" value="GH"/>
</dbReference>
<comment type="cofactor">
    <cofactor evidence="2">
        <name>Ca(2+)</name>
        <dbReference type="ChEBI" id="CHEBI:29108"/>
    </cofactor>
</comment>
<dbReference type="InterPro" id="IPR023232">
    <property type="entry name" value="Glyco_hydro_2_AS"/>
</dbReference>
<dbReference type="AlphaFoldDB" id="A0ABD5B4W0"/>
<keyword evidence="6 10" id="KW-0378">Hydrolase</keyword>
<keyword evidence="7" id="KW-0106">Calcium</keyword>
<dbReference type="SUPFAM" id="SSF51445">
    <property type="entry name" value="(Trans)glycosidases"/>
    <property type="match status" value="1"/>
</dbReference>
<comment type="subunit">
    <text evidence="4">Monomer.</text>
</comment>
<sequence>MIKHKTFYCCVAMLFGALLYSQEASESYMSDPTVNAVNREPMRASYFAYSSANEARENNPWKVSNYQSLNGAWKFNWADAPAKKPKGFWKTDYNDSQWQSLNIPAVWELNGYGTPIYVNQRYEFDYLMKPNPPYVPQNYNPVGSYRREIVVDKNWDGKDIYIQFGAVRSCMYLWVNGQWVGYSEDSKLPAEFNITKYVKPGQKNVIAFQLYRWSDGTYMECQDMWRLSGVTRDTWLYAREPVHIRDLQITGDLDKSYKNGILNVDLNLSNHKNIPLKGYSASIELKDQQGKTVGTTKIPVDNPSALKNIRIPVNRPELWSAEIPNLYTVLVSLQDASGKVLEAIPQKTGFRKVEIINGVLLINGKAPLIKGVNRHEMDPETGYVVSKERMEQDIRIMKENNINTVRTSHYPNDPYWYELCDRYGMYVIDEANLETHGMGYGEETLAKKPEWYNQHLERNQRMVERDKNHPSVIIWSLGNEAGMGENFEKAYHWVKNRDASRPIQYERANMGATDIYCPMYVSPEDMVHHVKETKSPKPFIQTEYAHAMGNSLGGFKDYWDTIRANYPKMQGGNIWDFVDQAFLKITPKGDSIYTYGGDYGFNMPSDNNFNSNGLIAADRSLHPHMLEVKKLYQSIHTTNTDAAKGKVKIFNEFLFRDLSDVYMQWEVMADGKPIKTGRINDLRVNPLQSTSLTLPYTIPSDDKEYFLNVYYKTKKKDGLVDADWEIAKDQILIKSPQPDNKMTSDSQTGALQLKNNPDNITLSGNGISILFDRKDGLIHHYIINGTDFMEKGFALKPNFWRPPTDNDFGAGLQQKLQNWKRASYEYELTSLLSENEGKTTKITATYNLPYVNAVLNIVYRITDSGQIDVTQTMKHQELTAKIPMLPKFGMQLVLPESYKQVNWYGRGPGENYQDRKESTFIGLYQSTVKDQVHPYVRPQESGNKSDVRWFTLTSSNGAGLKFSSGASLNFTARPFLDGDLDDGIAKKQSHSGSLIPRPYTVLSIDLQQMGLGCIDSWGALPMEAYRLNYQDYNYQFTITPVKQ</sequence>
<evidence type="ECO:0000256" key="3">
    <source>
        <dbReference type="ARBA" id="ARBA00007401"/>
    </source>
</evidence>
<evidence type="ECO:0000256" key="10">
    <source>
        <dbReference type="RuleBase" id="RU361154"/>
    </source>
</evidence>
<evidence type="ECO:0000313" key="14">
    <source>
        <dbReference type="EMBL" id="MDQ8748967.1"/>
    </source>
</evidence>
<dbReference type="Proteomes" id="UP001239265">
    <property type="component" value="Unassembled WGS sequence"/>
</dbReference>
<dbReference type="PROSITE" id="PS00608">
    <property type="entry name" value="GLYCOSYL_HYDROL_F2_2"/>
    <property type="match status" value="1"/>
</dbReference>
<dbReference type="InterPro" id="IPR023230">
    <property type="entry name" value="Glyco_hydro_2_CS"/>
</dbReference>
<comment type="similarity">
    <text evidence="3 10">Belongs to the glycosyl hydrolase 2 family.</text>
</comment>
<dbReference type="SUPFAM" id="SSF49303">
    <property type="entry name" value="beta-Galactosidase/glucuronidase domain"/>
    <property type="match status" value="2"/>
</dbReference>
<dbReference type="InterPro" id="IPR014718">
    <property type="entry name" value="GH-type_carb-bd"/>
</dbReference>
<dbReference type="InterPro" id="IPR036156">
    <property type="entry name" value="Beta-gal/glucu_dom_sf"/>
</dbReference>
<comment type="caution">
    <text evidence="14">The sequence shown here is derived from an EMBL/GenBank/DDBJ whole genome shotgun (WGS) entry which is preliminary data.</text>
</comment>
<dbReference type="PROSITE" id="PS00719">
    <property type="entry name" value="GLYCOSYL_HYDROL_F2_1"/>
    <property type="match status" value="1"/>
</dbReference>
<evidence type="ECO:0000313" key="15">
    <source>
        <dbReference type="Proteomes" id="UP001239265"/>
    </source>
</evidence>
<dbReference type="Gene3D" id="2.60.40.10">
    <property type="entry name" value="Immunoglobulins"/>
    <property type="match status" value="2"/>
</dbReference>
<dbReference type="InterPro" id="IPR050347">
    <property type="entry name" value="Bact_Beta-galactosidase"/>
</dbReference>
<feature type="chain" id="PRO_5044767104" description="Beta-galactosidase" evidence="12">
    <location>
        <begin position="25"/>
        <end position="1043"/>
    </location>
</feature>
<dbReference type="InterPro" id="IPR006103">
    <property type="entry name" value="Glyco_hydro_2_cat"/>
</dbReference>
<proteinExistence type="inferred from homology"/>
<dbReference type="InterPro" id="IPR006104">
    <property type="entry name" value="Glyco_hydro_2_N"/>
</dbReference>
<dbReference type="Gene3D" id="2.60.120.260">
    <property type="entry name" value="Galactose-binding domain-like"/>
    <property type="match status" value="1"/>
</dbReference>
<accession>A0ABD5B4W0</accession>
<dbReference type="InterPro" id="IPR004199">
    <property type="entry name" value="B-gal_small/dom_5"/>
</dbReference>
<keyword evidence="8 10" id="KW-0326">Glycosidase</keyword>
<comment type="catalytic activity">
    <reaction evidence="1 10">
        <text>Hydrolysis of terminal non-reducing beta-D-galactose residues in beta-D-galactosides.</text>
        <dbReference type="EC" id="3.2.1.23"/>
    </reaction>
</comment>
<dbReference type="PANTHER" id="PTHR46323:SF2">
    <property type="entry name" value="BETA-GALACTOSIDASE"/>
    <property type="match status" value="1"/>
</dbReference>
<dbReference type="Pfam" id="PF02837">
    <property type="entry name" value="Glyco_hydro_2_N"/>
    <property type="match status" value="1"/>
</dbReference>
<dbReference type="Pfam" id="PF02929">
    <property type="entry name" value="Bgal_small_N"/>
    <property type="match status" value="1"/>
</dbReference>
<organism evidence="14 15">
    <name type="scientific">Elizabethkingia miricola</name>
    <name type="common">Chryseobacterium miricola</name>
    <dbReference type="NCBI Taxonomy" id="172045"/>
    <lineage>
        <taxon>Bacteria</taxon>
        <taxon>Pseudomonadati</taxon>
        <taxon>Bacteroidota</taxon>
        <taxon>Flavobacteriia</taxon>
        <taxon>Flavobacteriales</taxon>
        <taxon>Weeksellaceae</taxon>
        <taxon>Elizabethkingia</taxon>
    </lineage>
</organism>
<dbReference type="InterPro" id="IPR008979">
    <property type="entry name" value="Galactose-bd-like_sf"/>
</dbReference>
<keyword evidence="12" id="KW-0732">Signal</keyword>
<dbReference type="Gene3D" id="3.20.20.80">
    <property type="entry name" value="Glycosidases"/>
    <property type="match status" value="1"/>
</dbReference>
<dbReference type="Pfam" id="PF02836">
    <property type="entry name" value="Glyco_hydro_2_C"/>
    <property type="match status" value="1"/>
</dbReference>
<evidence type="ECO:0000256" key="6">
    <source>
        <dbReference type="ARBA" id="ARBA00022801"/>
    </source>
</evidence>
<dbReference type="SUPFAM" id="SSF49785">
    <property type="entry name" value="Galactose-binding domain-like"/>
    <property type="match status" value="1"/>
</dbReference>
<evidence type="ECO:0000256" key="8">
    <source>
        <dbReference type="ARBA" id="ARBA00023295"/>
    </source>
</evidence>
<dbReference type="FunFam" id="3.20.20.80:FF:000121">
    <property type="entry name" value="Beta-galactosidase"/>
    <property type="match status" value="1"/>
</dbReference>
<feature type="region of interest" description="Disordered" evidence="11">
    <location>
        <begin position="736"/>
        <end position="755"/>
    </location>
</feature>
<dbReference type="Pfam" id="PF16353">
    <property type="entry name" value="LacZ_4"/>
    <property type="match status" value="1"/>
</dbReference>
<evidence type="ECO:0000256" key="5">
    <source>
        <dbReference type="ARBA" id="ARBA00012756"/>
    </source>
</evidence>
<evidence type="ECO:0000256" key="9">
    <source>
        <dbReference type="ARBA" id="ARBA00032230"/>
    </source>
</evidence>
<evidence type="ECO:0000256" key="1">
    <source>
        <dbReference type="ARBA" id="ARBA00001412"/>
    </source>
</evidence>
<evidence type="ECO:0000256" key="12">
    <source>
        <dbReference type="SAM" id="SignalP"/>
    </source>
</evidence>
<dbReference type="InterPro" id="IPR032312">
    <property type="entry name" value="LacZ_4"/>
</dbReference>
<evidence type="ECO:0000256" key="4">
    <source>
        <dbReference type="ARBA" id="ARBA00011245"/>
    </source>
</evidence>
<evidence type="ECO:0000256" key="2">
    <source>
        <dbReference type="ARBA" id="ARBA00001913"/>
    </source>
</evidence>
<gene>
    <name evidence="14" type="ORF">QT385_09980</name>
</gene>
<dbReference type="SUPFAM" id="SSF74650">
    <property type="entry name" value="Galactose mutarotase-like"/>
    <property type="match status" value="1"/>
</dbReference>
<evidence type="ECO:0000259" key="13">
    <source>
        <dbReference type="SMART" id="SM01038"/>
    </source>
</evidence>
<protein>
    <recommendedName>
        <fullName evidence="5 10">Beta-galactosidase</fullName>
        <ecNumber evidence="5 10">3.2.1.23</ecNumber>
    </recommendedName>
    <alternativeName>
        <fullName evidence="9 10">Lactase</fullName>
    </alternativeName>
</protein>
<feature type="domain" description="Beta galactosidase small chain/" evidence="13">
    <location>
        <begin position="761"/>
        <end position="1039"/>
    </location>
</feature>
<feature type="signal peptide" evidence="12">
    <location>
        <begin position="1"/>
        <end position="24"/>
    </location>
</feature>
<dbReference type="InterPro" id="IPR011013">
    <property type="entry name" value="Gal_mutarotase_sf_dom"/>
</dbReference>
<evidence type="ECO:0000256" key="11">
    <source>
        <dbReference type="SAM" id="MobiDB-lite"/>
    </source>
</evidence>
<dbReference type="RefSeq" id="WP_309046518.1">
    <property type="nucleotide sequence ID" value="NZ_JAUCQJ010000003.1"/>
</dbReference>
<dbReference type="EC" id="3.2.1.23" evidence="5 10"/>
<dbReference type="SMART" id="SM01038">
    <property type="entry name" value="Bgal_small_N"/>
    <property type="match status" value="1"/>
</dbReference>
<evidence type="ECO:0000256" key="7">
    <source>
        <dbReference type="ARBA" id="ARBA00022837"/>
    </source>
</evidence>
<dbReference type="InterPro" id="IPR013783">
    <property type="entry name" value="Ig-like_fold"/>
</dbReference>
<dbReference type="InterPro" id="IPR006101">
    <property type="entry name" value="Glyco_hydro_2"/>
</dbReference>
<reference evidence="14 15" key="1">
    <citation type="submission" date="2023-06" db="EMBL/GenBank/DDBJ databases">
        <title>Nosocomial Elizabethkingia miricola genome.</title>
        <authorList>
            <person name="Morgado S."/>
            <person name="Fonseca E."/>
            <person name="Freitas F."/>
            <person name="Vicente A.C."/>
        </authorList>
    </citation>
    <scope>NUCLEOTIDE SEQUENCE [LARGE SCALE GENOMIC DNA]</scope>
    <source>
        <strain evidence="14 15">EM15</strain>
    </source>
</reference>
<dbReference type="GO" id="GO:0004565">
    <property type="term" value="F:beta-galactosidase activity"/>
    <property type="evidence" value="ECO:0007669"/>
    <property type="project" value="UniProtKB-EC"/>
</dbReference>
<name>A0ABD5B4W0_ELIMR</name>
<dbReference type="EMBL" id="JAUCQJ010000003">
    <property type="protein sequence ID" value="MDQ8748967.1"/>
    <property type="molecule type" value="Genomic_DNA"/>
</dbReference>
<dbReference type="PANTHER" id="PTHR46323">
    <property type="entry name" value="BETA-GALACTOSIDASE"/>
    <property type="match status" value="1"/>
</dbReference>